<name>A0AAW7JZH2_9BACT</name>
<protein>
    <submittedName>
        <fullName evidence="3">Uncharacterized protein</fullName>
    </submittedName>
</protein>
<evidence type="ECO:0000256" key="1">
    <source>
        <dbReference type="SAM" id="Phobius"/>
    </source>
</evidence>
<evidence type="ECO:0000313" key="3">
    <source>
        <dbReference type="EMBL" id="MDN0026411.1"/>
    </source>
</evidence>
<accession>A0AAW7JZH2</accession>
<dbReference type="Proteomes" id="UP001168478">
    <property type="component" value="Unassembled WGS sequence"/>
</dbReference>
<dbReference type="RefSeq" id="WP_289826284.1">
    <property type="nucleotide sequence ID" value="NZ_JAUEIE010000024.1"/>
</dbReference>
<reference evidence="3" key="1">
    <citation type="submission" date="2023-06" db="EMBL/GenBank/DDBJ databases">
        <authorList>
            <person name="Zeman M."/>
            <person name="Kubasova T."/>
            <person name="Jahodarova E."/>
            <person name="Nykrynova M."/>
            <person name="Rychlik I."/>
        </authorList>
    </citation>
    <scope>NUCLEOTIDE SEQUENCE</scope>
    <source>
        <strain evidence="3">ET15</strain>
        <strain evidence="2">ET37</strain>
    </source>
</reference>
<keyword evidence="1" id="KW-0472">Membrane</keyword>
<keyword evidence="1" id="KW-0812">Transmembrane</keyword>
<keyword evidence="4" id="KW-1185">Reference proteome</keyword>
<comment type="caution">
    <text evidence="3">The sequence shown here is derived from an EMBL/GenBank/DDBJ whole genome shotgun (WGS) entry which is preliminary data.</text>
</comment>
<proteinExistence type="predicted"/>
<feature type="transmembrane region" description="Helical" evidence="1">
    <location>
        <begin position="12"/>
        <end position="35"/>
    </location>
</feature>
<feature type="transmembrane region" description="Helical" evidence="1">
    <location>
        <begin position="41"/>
        <end position="62"/>
    </location>
</feature>
<dbReference type="AlphaFoldDB" id="A0AAW7JZH2"/>
<keyword evidence="1" id="KW-1133">Transmembrane helix</keyword>
<evidence type="ECO:0000313" key="5">
    <source>
        <dbReference type="Proteomes" id="UP001168478"/>
    </source>
</evidence>
<evidence type="ECO:0000313" key="4">
    <source>
        <dbReference type="Proteomes" id="UP001167831"/>
    </source>
</evidence>
<organism evidence="3 5">
    <name type="scientific">Leyella lascolaii</name>
    <dbReference type="NCBI Taxonomy" id="1776379"/>
    <lineage>
        <taxon>Bacteria</taxon>
        <taxon>Pseudomonadati</taxon>
        <taxon>Bacteroidota</taxon>
        <taxon>Bacteroidia</taxon>
        <taxon>Bacteroidales</taxon>
        <taxon>Prevotellaceae</taxon>
        <taxon>Leyella</taxon>
    </lineage>
</organism>
<dbReference type="EMBL" id="JAUEIF010000020">
    <property type="protein sequence ID" value="MDN0026411.1"/>
    <property type="molecule type" value="Genomic_DNA"/>
</dbReference>
<dbReference type="Proteomes" id="UP001167831">
    <property type="component" value="Unassembled WGS sequence"/>
</dbReference>
<sequence>MVDASSLNDYELWVFIASLLCNFLVGFIVAYISNTIPEREILYITISVIFGLLFAFSIFEVYQKRKKMSIEKKVIKMGASKRNTV</sequence>
<reference evidence="3" key="2">
    <citation type="submission" date="2023-08" db="EMBL/GenBank/DDBJ databases">
        <title>Identification and characterization of horizontal gene transfer across gut microbiota members of farm animals based on homology search.</title>
        <authorList>
            <person name="Schwarzerova J."/>
            <person name="Nykrynova M."/>
            <person name="Jureckova K."/>
            <person name="Cejkova D."/>
            <person name="Rychlik I."/>
        </authorList>
    </citation>
    <scope>NUCLEOTIDE SEQUENCE</scope>
    <source>
        <strain evidence="3">ET15</strain>
        <strain evidence="2">ET37</strain>
    </source>
</reference>
<dbReference type="EMBL" id="JAUEIE010000024">
    <property type="protein sequence ID" value="MDN0023872.1"/>
    <property type="molecule type" value="Genomic_DNA"/>
</dbReference>
<evidence type="ECO:0000313" key="2">
    <source>
        <dbReference type="EMBL" id="MDN0023872.1"/>
    </source>
</evidence>
<gene>
    <name evidence="2" type="ORF">QVN81_12760</name>
    <name evidence="3" type="ORF">QVN84_12950</name>
</gene>